<gene>
    <name evidence="3" type="ORF">KDL01_06475</name>
</gene>
<keyword evidence="1" id="KW-0472">Membrane</keyword>
<keyword evidence="1" id="KW-0812">Transmembrane</keyword>
<reference evidence="3" key="1">
    <citation type="submission" date="2021-04" db="EMBL/GenBank/DDBJ databases">
        <title>Genome based classification of Actinospica acidithermotolerans sp. nov., an actinobacterium isolated from an Indonesian hot spring.</title>
        <authorList>
            <person name="Kusuma A.B."/>
            <person name="Putra K.E."/>
            <person name="Nafisah S."/>
            <person name="Loh J."/>
            <person name="Nouioui I."/>
            <person name="Goodfellow M."/>
        </authorList>
    </citation>
    <scope>NUCLEOTIDE SEQUENCE</scope>
    <source>
        <strain evidence="3">CSCA 57</strain>
    </source>
</reference>
<dbReference type="RefSeq" id="WP_212527423.1">
    <property type="nucleotide sequence ID" value="NZ_JAGSOG010000018.1"/>
</dbReference>
<sequence>MVALVFFGFGLSQLLSTYAANDPNAVSVTVALSDYTAGGDPDSGYTNYCDATWTWHGVRHEVSQMQYQAASTSQPLWIDPSTGDFLPHQGLEGKFAAYAMFGFCDLPLLLCVWFFGLRIAFDRLSDDQWERSQRAKKRS</sequence>
<keyword evidence="2" id="KW-0732">Signal</keyword>
<proteinExistence type="predicted"/>
<evidence type="ECO:0008006" key="5">
    <source>
        <dbReference type="Google" id="ProtNLM"/>
    </source>
</evidence>
<feature type="chain" id="PRO_5036959529" description="DUF3592 domain-containing protein" evidence="2">
    <location>
        <begin position="20"/>
        <end position="139"/>
    </location>
</feature>
<organism evidence="3 4">
    <name type="scientific">Actinospica durhamensis</name>
    <dbReference type="NCBI Taxonomy" id="1508375"/>
    <lineage>
        <taxon>Bacteria</taxon>
        <taxon>Bacillati</taxon>
        <taxon>Actinomycetota</taxon>
        <taxon>Actinomycetes</taxon>
        <taxon>Catenulisporales</taxon>
        <taxon>Actinospicaceae</taxon>
        <taxon>Actinospica</taxon>
    </lineage>
</organism>
<accession>A0A941EPQ7</accession>
<protein>
    <recommendedName>
        <fullName evidence="5">DUF3592 domain-containing protein</fullName>
    </recommendedName>
</protein>
<comment type="caution">
    <text evidence="3">The sequence shown here is derived from an EMBL/GenBank/DDBJ whole genome shotgun (WGS) entry which is preliminary data.</text>
</comment>
<dbReference type="AlphaFoldDB" id="A0A941EPQ7"/>
<keyword evidence="4" id="KW-1185">Reference proteome</keyword>
<name>A0A941EPQ7_9ACTN</name>
<evidence type="ECO:0000256" key="2">
    <source>
        <dbReference type="SAM" id="SignalP"/>
    </source>
</evidence>
<keyword evidence="1" id="KW-1133">Transmembrane helix</keyword>
<evidence type="ECO:0000256" key="1">
    <source>
        <dbReference type="SAM" id="Phobius"/>
    </source>
</evidence>
<dbReference type="Proteomes" id="UP000675781">
    <property type="component" value="Unassembled WGS sequence"/>
</dbReference>
<evidence type="ECO:0000313" key="4">
    <source>
        <dbReference type="Proteomes" id="UP000675781"/>
    </source>
</evidence>
<dbReference type="EMBL" id="JAGSOG010000018">
    <property type="protein sequence ID" value="MBR7832899.1"/>
    <property type="molecule type" value="Genomic_DNA"/>
</dbReference>
<evidence type="ECO:0000313" key="3">
    <source>
        <dbReference type="EMBL" id="MBR7832899.1"/>
    </source>
</evidence>
<feature type="signal peptide" evidence="2">
    <location>
        <begin position="1"/>
        <end position="19"/>
    </location>
</feature>
<feature type="transmembrane region" description="Helical" evidence="1">
    <location>
        <begin position="95"/>
        <end position="121"/>
    </location>
</feature>